<organism evidence="4 5">
    <name type="scientific">Tulasnella calospora MUT 4182</name>
    <dbReference type="NCBI Taxonomy" id="1051891"/>
    <lineage>
        <taxon>Eukaryota</taxon>
        <taxon>Fungi</taxon>
        <taxon>Dikarya</taxon>
        <taxon>Basidiomycota</taxon>
        <taxon>Agaricomycotina</taxon>
        <taxon>Agaricomycetes</taxon>
        <taxon>Cantharellales</taxon>
        <taxon>Tulasnellaceae</taxon>
        <taxon>Tulasnella</taxon>
    </lineage>
</organism>
<keyword evidence="2" id="KW-1133">Transmembrane helix</keyword>
<reference evidence="4 5" key="1">
    <citation type="submission" date="2014-04" db="EMBL/GenBank/DDBJ databases">
        <authorList>
            <consortium name="DOE Joint Genome Institute"/>
            <person name="Kuo A."/>
            <person name="Girlanda M."/>
            <person name="Perotto S."/>
            <person name="Kohler A."/>
            <person name="Nagy L.G."/>
            <person name="Floudas D."/>
            <person name="Copeland A."/>
            <person name="Barry K.W."/>
            <person name="Cichocki N."/>
            <person name="Veneault-Fourrey C."/>
            <person name="LaButti K."/>
            <person name="Lindquist E.A."/>
            <person name="Lipzen A."/>
            <person name="Lundell T."/>
            <person name="Morin E."/>
            <person name="Murat C."/>
            <person name="Sun H."/>
            <person name="Tunlid A."/>
            <person name="Henrissat B."/>
            <person name="Grigoriev I.V."/>
            <person name="Hibbett D.S."/>
            <person name="Martin F."/>
            <person name="Nordberg H.P."/>
            <person name="Cantor M.N."/>
            <person name="Hua S.X."/>
        </authorList>
    </citation>
    <scope>NUCLEOTIDE SEQUENCE [LARGE SCALE GENOMIC DNA]</scope>
    <source>
        <strain evidence="4 5">MUT 4182</strain>
    </source>
</reference>
<evidence type="ECO:0000256" key="1">
    <source>
        <dbReference type="SAM" id="MobiDB-lite"/>
    </source>
</evidence>
<sequence>MTSTPRAHCRVLGTWLCVLFLLNLIFLSTGKDTFTTGLLPFFSAIPLVVSNGATVFLLPDIVLRSSTPPPVPPRHPTPVSASHWVDPPKGRWTVTYSTSYDEKTLYNMAIRRPLNGTAKFVTRKVVTYLDPDEFTGISTSEDENAPIKTPVYVKPVALGLIGFPSLQLGYQVDGFQSRAITKVPHIGNVLRPSLKARSEFLRLSKLFSSALELDFVYSTVTTLFEQYGLVGTLIALIVLHDLAALIIRCMIMLAEPPTFCWSIERTIGKLADLYRAVSIQVQTRVATLHKSVKWMLRAVGVMRPEFIPERLLTPEESIAFRRANGISHTSPLSPSLATLRLYASLQQVSTERLESGMTYEEIEEGLNRFIDRDKKPIVDPPFLSPAWAERHRAETPVPSTQSSPVKRSYHFLSRWMPPKMVSPQLTLEVHRRVEGLKSSSSPWKITPEMGIPAHDIPLPPNTYEESLFLKGWGPRGESLDHPADQVDIGAGSFGISPSDPSGPSTTLLNPLPVLNSTTSLATPLKVTEEPNSPDAAEKNKQDPTLASEPSEPTSSDVDPTAQVSGTTSDAGLLGAPRLDSSSLSSAVKNASQASKPSELQCSDVGLTAQVSGTTSHARFLGPSRPEVRSFPDTLAHGSPNTATSDTLASMSSETARSGTDLTAQISGTVPKAGFTDHRLDVEAVLESSRRTRMTAQRHPGPIGLEELRPKSPAENGALIAQRRGTPLDSIDQKFPNSAFSLNAPTPGAASSSQATASSPSTNPLPSTTNSAVESSTDSRARGAAYEPDRREDPNEEVKTKTKKVVAFSETVQVQDLPMSNEDRDARANLMPTAQQRKAEREARKLAKREGKQPVGGSKKSWVPTPASLEDDDVDEQGFSRSQQQR</sequence>
<dbReference type="AlphaFoldDB" id="A0A0C3QGW8"/>
<feature type="transmembrane region" description="Helical" evidence="2">
    <location>
        <begin position="227"/>
        <end position="247"/>
    </location>
</feature>
<proteinExistence type="predicted"/>
<dbReference type="Proteomes" id="UP000054248">
    <property type="component" value="Unassembled WGS sequence"/>
</dbReference>
<feature type="chain" id="PRO_5002180727" evidence="3">
    <location>
        <begin position="31"/>
        <end position="885"/>
    </location>
</feature>
<feature type="transmembrane region" description="Helical" evidence="2">
    <location>
        <begin position="37"/>
        <end position="58"/>
    </location>
</feature>
<feature type="compositionally biased region" description="Basic and acidic residues" evidence="1">
    <location>
        <begin position="776"/>
        <end position="799"/>
    </location>
</feature>
<keyword evidence="2" id="KW-0472">Membrane</keyword>
<feature type="compositionally biased region" description="Polar residues" evidence="1">
    <location>
        <begin position="498"/>
        <end position="521"/>
    </location>
</feature>
<name>A0A0C3QGW8_9AGAM</name>
<keyword evidence="2" id="KW-0812">Transmembrane</keyword>
<gene>
    <name evidence="4" type="ORF">M407DRAFT_25803</name>
</gene>
<feature type="compositionally biased region" description="Polar residues" evidence="1">
    <location>
        <begin position="550"/>
        <end position="569"/>
    </location>
</feature>
<dbReference type="HOGENOM" id="CLU_325870_0_0_1"/>
<feature type="region of interest" description="Disordered" evidence="1">
    <location>
        <begin position="616"/>
        <end position="660"/>
    </location>
</feature>
<feature type="region of interest" description="Disordered" evidence="1">
    <location>
        <begin position="474"/>
        <end position="600"/>
    </location>
</feature>
<feature type="compositionally biased region" description="Polar residues" evidence="1">
    <location>
        <begin position="586"/>
        <end position="600"/>
    </location>
</feature>
<reference evidence="5" key="2">
    <citation type="submission" date="2015-01" db="EMBL/GenBank/DDBJ databases">
        <title>Evolutionary Origins and Diversification of the Mycorrhizal Mutualists.</title>
        <authorList>
            <consortium name="DOE Joint Genome Institute"/>
            <consortium name="Mycorrhizal Genomics Consortium"/>
            <person name="Kohler A."/>
            <person name="Kuo A."/>
            <person name="Nagy L.G."/>
            <person name="Floudas D."/>
            <person name="Copeland A."/>
            <person name="Barry K.W."/>
            <person name="Cichocki N."/>
            <person name="Veneault-Fourrey C."/>
            <person name="LaButti K."/>
            <person name="Lindquist E.A."/>
            <person name="Lipzen A."/>
            <person name="Lundell T."/>
            <person name="Morin E."/>
            <person name="Murat C."/>
            <person name="Riley R."/>
            <person name="Ohm R."/>
            <person name="Sun H."/>
            <person name="Tunlid A."/>
            <person name="Henrissat B."/>
            <person name="Grigoriev I.V."/>
            <person name="Hibbett D.S."/>
            <person name="Martin F."/>
        </authorList>
    </citation>
    <scope>NUCLEOTIDE SEQUENCE [LARGE SCALE GENOMIC DNA]</scope>
    <source>
        <strain evidence="5">MUT 4182</strain>
    </source>
</reference>
<evidence type="ECO:0000313" key="5">
    <source>
        <dbReference type="Proteomes" id="UP000054248"/>
    </source>
</evidence>
<keyword evidence="5" id="KW-1185">Reference proteome</keyword>
<keyword evidence="3" id="KW-0732">Signal</keyword>
<evidence type="ECO:0000313" key="4">
    <source>
        <dbReference type="EMBL" id="KIO24844.1"/>
    </source>
</evidence>
<dbReference type="OrthoDB" id="3327571at2759"/>
<evidence type="ECO:0000256" key="3">
    <source>
        <dbReference type="SAM" id="SignalP"/>
    </source>
</evidence>
<dbReference type="EMBL" id="KN823053">
    <property type="protein sequence ID" value="KIO24844.1"/>
    <property type="molecule type" value="Genomic_DNA"/>
</dbReference>
<feature type="compositionally biased region" description="Low complexity" evidence="1">
    <location>
        <begin position="743"/>
        <end position="771"/>
    </location>
</feature>
<accession>A0A0C3QGW8</accession>
<feature type="region of interest" description="Disordered" evidence="1">
    <location>
        <begin position="685"/>
        <end position="885"/>
    </location>
</feature>
<feature type="compositionally biased region" description="Basic and acidic residues" evidence="1">
    <location>
        <begin position="836"/>
        <end position="851"/>
    </location>
</feature>
<feature type="non-terminal residue" evidence="4">
    <location>
        <position position="885"/>
    </location>
</feature>
<protein>
    <submittedName>
        <fullName evidence="4">Uncharacterized protein</fullName>
    </submittedName>
</protein>
<feature type="compositionally biased region" description="Polar residues" evidence="1">
    <location>
        <begin position="638"/>
        <end position="660"/>
    </location>
</feature>
<feature type="signal peptide" evidence="3">
    <location>
        <begin position="1"/>
        <end position="30"/>
    </location>
</feature>
<evidence type="ECO:0000256" key="2">
    <source>
        <dbReference type="SAM" id="Phobius"/>
    </source>
</evidence>